<gene>
    <name evidence="1" type="ORF">EYZ11_000897</name>
</gene>
<keyword evidence="2" id="KW-1185">Reference proteome</keyword>
<dbReference type="AlphaFoldDB" id="A0A4V3UQM5"/>
<dbReference type="VEuPathDB" id="FungiDB:EYZ11_000897"/>
<name>A0A4V3UQM5_9EURO</name>
<dbReference type="STRING" id="1220188.A0A4V3UQM5"/>
<proteinExistence type="predicted"/>
<comment type="caution">
    <text evidence="1">The sequence shown here is derived from an EMBL/GenBank/DDBJ whole genome shotgun (WGS) entry which is preliminary data.</text>
</comment>
<evidence type="ECO:0000313" key="2">
    <source>
        <dbReference type="Proteomes" id="UP000308092"/>
    </source>
</evidence>
<dbReference type="InterPro" id="IPR029062">
    <property type="entry name" value="Class_I_gatase-like"/>
</dbReference>
<sequence>MASQRSLQNDHHGQRSTMFDATFTPRGAHVSTLRANGQIRYWITVIFGHLKALGGTGEAADLIKETLVNVLDVKVASSACPEPVNWYGVVTVESRRSQRAYSKVF</sequence>
<evidence type="ECO:0000313" key="1">
    <source>
        <dbReference type="EMBL" id="THC99630.1"/>
    </source>
</evidence>
<dbReference type="Proteomes" id="UP000308092">
    <property type="component" value="Unassembled WGS sequence"/>
</dbReference>
<reference evidence="1 2" key="1">
    <citation type="submission" date="2019-03" db="EMBL/GenBank/DDBJ databases">
        <title>The genome sequence of a newly discovered highly antifungal drug resistant Aspergillus species, Aspergillus tanneri NIH 1004.</title>
        <authorList>
            <person name="Mounaud S."/>
            <person name="Singh I."/>
            <person name="Joardar V."/>
            <person name="Pakala S."/>
            <person name="Pakala S."/>
            <person name="Venepally P."/>
            <person name="Hoover J."/>
            <person name="Nierman W."/>
            <person name="Chung J."/>
            <person name="Losada L."/>
        </authorList>
    </citation>
    <scope>NUCLEOTIDE SEQUENCE [LARGE SCALE GENOMIC DNA]</scope>
    <source>
        <strain evidence="1 2">NIH1004</strain>
    </source>
</reference>
<protein>
    <submittedName>
        <fullName evidence="1">Uncharacterized protein</fullName>
    </submittedName>
</protein>
<dbReference type="Gene3D" id="3.40.50.880">
    <property type="match status" value="1"/>
</dbReference>
<dbReference type="EMBL" id="SOSA01000014">
    <property type="protein sequence ID" value="THC99630.1"/>
    <property type="molecule type" value="Genomic_DNA"/>
</dbReference>
<organism evidence="1 2">
    <name type="scientific">Aspergillus tanneri</name>
    <dbReference type="NCBI Taxonomy" id="1220188"/>
    <lineage>
        <taxon>Eukaryota</taxon>
        <taxon>Fungi</taxon>
        <taxon>Dikarya</taxon>
        <taxon>Ascomycota</taxon>
        <taxon>Pezizomycotina</taxon>
        <taxon>Eurotiomycetes</taxon>
        <taxon>Eurotiomycetidae</taxon>
        <taxon>Eurotiales</taxon>
        <taxon>Aspergillaceae</taxon>
        <taxon>Aspergillus</taxon>
        <taxon>Aspergillus subgen. Circumdati</taxon>
    </lineage>
</organism>
<accession>A0A4V3UQM5</accession>